<dbReference type="AlphaFoldDB" id="A0ABD3MV27"/>
<feature type="compositionally biased region" description="Basic and acidic residues" evidence="7">
    <location>
        <begin position="8"/>
        <end position="25"/>
    </location>
</feature>
<sequence length="859" mass="93625">MCQANETIQKKGEFSSTKSVDDDRNASPSHRPGSGSTHNVAKVKASQRLQLGTAFSCISLLLLITGASLTFPHLQSRRDELGCDSLCYGSMTSARGALGLIGTALIGRLSDKNDSFLARSLGRIGLAKAPSGRRACLYIGTLASLLGFGITVSMDSLTGLWLSMIPGALLQHNFDVFKALISEYHNDLESVDSKKSDPDDKCDVAKTSTAQSTLRSGSVGKLGMSAGLSFMIGPMVAAALSPSFITATYLAMMCTLVSGFVIYRVPLPLSTSSSESEKVDIRATENITSKGHNSKSEFTLLNMVKLRTPASRAAVTLLVIRLNMALAFHIFNTIWPSSLKARFQFGPTDHARFMSFVGLTYALSQGIVAKRAIKLCGSNGKVYVIMVCCLALGIGRHIAYYTTSIRVVYASFLFIINALGILNTVITADTGSIAPSNELGGLFGILQSAESAAGMIGPFLGGMVSHYFGDSYGISAPLMAVVGIYTCLFFFVLWGYDKRQGAVDTSNAAKTQRLKWRVLARLAYYARIPFLVLSVYGIGYQQGIVDYSRDPTRMEIKLLDTILAGVGCISIEDRNGVLVANEGEWRNLLERFRSTHSNGDGYDDDEYTRVVMLRNVAVVGERIVKVARAHVKQKLTEAVQEATARLPPEVLENEARLYNALEADEEVDGWTKAMRHMEFIATQDELALVLGHEISHLILGHSSSQNSLETSFRTIEILLLSLDPTEGLLSLAFMTFLASLRGALGASYSRENEREADELGIKLTAMACFDTKEASRVFHKMHMENVESGLEASSGRVGLLSFFDTHPPSDERFRSLLEESKNENAQKYEDTSCSTLKRLFWDAMKPDATLAKENKNIGS</sequence>
<feature type="transmembrane region" description="Helical" evidence="8">
    <location>
        <begin position="351"/>
        <end position="370"/>
    </location>
</feature>
<dbReference type="InterPro" id="IPR001915">
    <property type="entry name" value="Peptidase_M48"/>
</dbReference>
<name>A0ABD3MV27_9STRA</name>
<dbReference type="GO" id="GO:0006508">
    <property type="term" value="P:proteolysis"/>
    <property type="evidence" value="ECO:0007669"/>
    <property type="project" value="UniProtKB-KW"/>
</dbReference>
<keyword evidence="2" id="KW-0645">Protease</keyword>
<keyword evidence="8" id="KW-0812">Transmembrane</keyword>
<dbReference type="GO" id="GO:0008237">
    <property type="term" value="F:metallopeptidase activity"/>
    <property type="evidence" value="ECO:0007669"/>
    <property type="project" value="UniProtKB-KW"/>
</dbReference>
<feature type="transmembrane region" description="Helical" evidence="8">
    <location>
        <begin position="49"/>
        <end position="71"/>
    </location>
</feature>
<evidence type="ECO:0000256" key="6">
    <source>
        <dbReference type="ARBA" id="ARBA00023049"/>
    </source>
</evidence>
<dbReference type="Pfam" id="PF01435">
    <property type="entry name" value="Peptidase_M48"/>
    <property type="match status" value="1"/>
</dbReference>
<dbReference type="GO" id="GO:0046872">
    <property type="term" value="F:metal ion binding"/>
    <property type="evidence" value="ECO:0007669"/>
    <property type="project" value="UniProtKB-KW"/>
</dbReference>
<dbReference type="Gene3D" id="1.20.1250.20">
    <property type="entry name" value="MFS general substrate transporter like domains"/>
    <property type="match status" value="1"/>
</dbReference>
<keyword evidence="5" id="KW-0862">Zinc</keyword>
<feature type="transmembrane region" description="Helical" evidence="8">
    <location>
        <begin position="518"/>
        <end position="539"/>
    </location>
</feature>
<keyword evidence="11" id="KW-1185">Reference proteome</keyword>
<evidence type="ECO:0000259" key="9">
    <source>
        <dbReference type="Pfam" id="PF01435"/>
    </source>
</evidence>
<evidence type="ECO:0000256" key="7">
    <source>
        <dbReference type="SAM" id="MobiDB-lite"/>
    </source>
</evidence>
<dbReference type="Proteomes" id="UP001530400">
    <property type="component" value="Unassembled WGS sequence"/>
</dbReference>
<feature type="transmembrane region" description="Helical" evidence="8">
    <location>
        <begin position="313"/>
        <end position="331"/>
    </location>
</feature>
<feature type="transmembrane region" description="Helical" evidence="8">
    <location>
        <begin position="439"/>
        <end position="460"/>
    </location>
</feature>
<feature type="domain" description="Peptidase M48" evidence="9">
    <location>
        <begin position="681"/>
        <end position="819"/>
    </location>
</feature>
<feature type="transmembrane region" description="Helical" evidence="8">
    <location>
        <begin position="382"/>
        <end position="401"/>
    </location>
</feature>
<keyword evidence="8" id="KW-0472">Membrane</keyword>
<keyword evidence="8" id="KW-1133">Transmembrane helix</keyword>
<dbReference type="InterPro" id="IPR036259">
    <property type="entry name" value="MFS_trans_sf"/>
</dbReference>
<dbReference type="Pfam" id="PF07690">
    <property type="entry name" value="MFS_1"/>
    <property type="match status" value="1"/>
</dbReference>
<feature type="transmembrane region" description="Helical" evidence="8">
    <location>
        <begin position="407"/>
        <end position="427"/>
    </location>
</feature>
<keyword evidence="6" id="KW-0482">Metalloprotease</keyword>
<reference evidence="10 11" key="1">
    <citation type="submission" date="2024-10" db="EMBL/GenBank/DDBJ databases">
        <title>Updated reference genomes for cyclostephanoid diatoms.</title>
        <authorList>
            <person name="Roberts W.R."/>
            <person name="Alverson A.J."/>
        </authorList>
    </citation>
    <scope>NUCLEOTIDE SEQUENCE [LARGE SCALE GENOMIC DNA]</scope>
    <source>
        <strain evidence="10 11">AJA010-31</strain>
    </source>
</reference>
<evidence type="ECO:0000313" key="11">
    <source>
        <dbReference type="Proteomes" id="UP001530400"/>
    </source>
</evidence>
<feature type="transmembrane region" description="Helical" evidence="8">
    <location>
        <begin position="472"/>
        <end position="497"/>
    </location>
</feature>
<comment type="caution">
    <text evidence="10">The sequence shown here is derived from an EMBL/GenBank/DDBJ whole genome shotgun (WGS) entry which is preliminary data.</text>
</comment>
<dbReference type="PANTHER" id="PTHR24002">
    <property type="entry name" value="SOLUTE CARRIER FAMILY 22 MEMBER 18"/>
    <property type="match status" value="1"/>
</dbReference>
<dbReference type="PANTHER" id="PTHR24002:SF3">
    <property type="entry name" value="SOLUTE CARRIER FAMILY 22 MEMBER 18"/>
    <property type="match status" value="1"/>
</dbReference>
<organism evidence="10 11">
    <name type="scientific">Cyclotella atomus</name>
    <dbReference type="NCBI Taxonomy" id="382360"/>
    <lineage>
        <taxon>Eukaryota</taxon>
        <taxon>Sar</taxon>
        <taxon>Stramenopiles</taxon>
        <taxon>Ochrophyta</taxon>
        <taxon>Bacillariophyta</taxon>
        <taxon>Coscinodiscophyceae</taxon>
        <taxon>Thalassiosirophycidae</taxon>
        <taxon>Stephanodiscales</taxon>
        <taxon>Stephanodiscaceae</taxon>
        <taxon>Cyclotella</taxon>
    </lineage>
</organism>
<keyword evidence="4" id="KW-0378">Hydrolase</keyword>
<evidence type="ECO:0000256" key="1">
    <source>
        <dbReference type="ARBA" id="ARBA00001947"/>
    </source>
</evidence>
<gene>
    <name evidence="10" type="ORF">ACHAWO_005203</name>
</gene>
<feature type="transmembrane region" description="Helical" evidence="8">
    <location>
        <begin position="135"/>
        <end position="154"/>
    </location>
</feature>
<evidence type="ECO:0000256" key="8">
    <source>
        <dbReference type="SAM" id="Phobius"/>
    </source>
</evidence>
<protein>
    <recommendedName>
        <fullName evidence="9">Peptidase M48 domain-containing protein</fullName>
    </recommendedName>
</protein>
<dbReference type="InterPro" id="IPR011701">
    <property type="entry name" value="MFS"/>
</dbReference>
<dbReference type="SUPFAM" id="SSF103473">
    <property type="entry name" value="MFS general substrate transporter"/>
    <property type="match status" value="2"/>
</dbReference>
<evidence type="ECO:0000256" key="2">
    <source>
        <dbReference type="ARBA" id="ARBA00022670"/>
    </source>
</evidence>
<accession>A0ABD3MV27</accession>
<evidence type="ECO:0000313" key="10">
    <source>
        <dbReference type="EMBL" id="KAL3767793.1"/>
    </source>
</evidence>
<evidence type="ECO:0000256" key="3">
    <source>
        <dbReference type="ARBA" id="ARBA00022723"/>
    </source>
</evidence>
<comment type="cofactor">
    <cofactor evidence="1">
        <name>Zn(2+)</name>
        <dbReference type="ChEBI" id="CHEBI:29105"/>
    </cofactor>
</comment>
<proteinExistence type="predicted"/>
<keyword evidence="3" id="KW-0479">Metal-binding</keyword>
<feature type="region of interest" description="Disordered" evidence="7">
    <location>
        <begin position="1"/>
        <end position="40"/>
    </location>
</feature>
<dbReference type="EMBL" id="JALLPJ020001358">
    <property type="protein sequence ID" value="KAL3767793.1"/>
    <property type="molecule type" value="Genomic_DNA"/>
</dbReference>
<evidence type="ECO:0000256" key="5">
    <source>
        <dbReference type="ARBA" id="ARBA00022833"/>
    </source>
</evidence>
<evidence type="ECO:0000256" key="4">
    <source>
        <dbReference type="ARBA" id="ARBA00022801"/>
    </source>
</evidence>